<dbReference type="SMART" id="SM00382">
    <property type="entry name" value="AAA"/>
    <property type="match status" value="1"/>
</dbReference>
<evidence type="ECO:0000256" key="8">
    <source>
        <dbReference type="PIRNR" id="PIRNR001174"/>
    </source>
</evidence>
<dbReference type="PROSITE" id="PS01046">
    <property type="entry name" value="LON_SER"/>
    <property type="match status" value="1"/>
</dbReference>
<feature type="binding site" evidence="10">
    <location>
        <begin position="370"/>
        <end position="377"/>
    </location>
    <ligand>
        <name>ATP</name>
        <dbReference type="ChEBI" id="CHEBI:30616"/>
    </ligand>
</feature>
<evidence type="ECO:0000256" key="3">
    <source>
        <dbReference type="ARBA" id="ARBA00022741"/>
    </source>
</evidence>
<dbReference type="Pfam" id="PF22667">
    <property type="entry name" value="Lon_lid"/>
    <property type="match status" value="1"/>
</dbReference>
<sequence>MRGDNMSSPHFPIPKTLPVLVVFDGVLLPGSTIRIPITSVKNINLVHSRLTFSSRLASTIIAIVTKEPDKKGQVNKLHSIGTAGVVVQITGTSLPRPRYTLLVTGLCRVHIDSVVQEHPYPVALVSQLNSPTTQVQDYAQLVGLMREFKEAAQKLIDLLDIPSSEGQKLKDLVSRVPEEQLADLVASLVRATLPERLQILDAVDVPTRVKITLPLLLRHIQKLKEVGEANVDEDNKRVGVRVLQRGGRSLPPSHPIPMEKGQNEMAELEARLKAANMPPEANKVAVKELGRLKRMNPLVPEYPMLRSYLDLLADLPWDITAPETCNITRARQHLDTDHYGLEKVKRRVLEYLAVRQLRGDLKGPILCFVGPPGVGKTSVARSIGTTLGRPYHRISLGGVSDQHDIRGHRRTYIGAMPGRVIQALRTVKVKNPVLLLDEIDKLGSGMQGDPAAALLEVLDPAQNSSFTDTYVNLPFDLSQVLFVATANSLSTIPTPLLDRMEIIPVPGYTQEEKVMIGHLHLLPKQLQEHGLTPEILSMSTETIAIIIGEYTREAGVRTLERKIGAVCRAVAVQVAEALSSQDDVEATSEIKGAGEISGKGKDGVETTSEEQITAKQQQQGSVRHERIPYESDDDDDDDEDENDEDEEEEERGRNPSAAAAATVSLSNFSLSSLRQHLELPIVVEKKMIQDVLGPPIFLSGLAGRVSVPGVAVGLAWTPVGGEVMVVEATCTPGDSGLTLTGQLGSVMKESAKIALSWVRQHAPMLDLEPDFMRDEEIHLHFPAGAISKDGPSAGVTILTVLVSLLSNRCVRPDVAMTGEITLNGVVLPVGGIKEKLLAAHRAGLSTVILPSANKKDLADVPDSVMSEVEVVLVDSVEQVLQAAFDGTFPEVSSDATRTKTLSSKL</sequence>
<keyword evidence="5 8" id="KW-0720">Serine protease</keyword>
<dbReference type="PROSITE" id="PS51786">
    <property type="entry name" value="LON_PROTEOLYTIC"/>
    <property type="match status" value="1"/>
</dbReference>
<dbReference type="GO" id="GO:0030163">
    <property type="term" value="P:protein catabolic process"/>
    <property type="evidence" value="ECO:0007669"/>
    <property type="project" value="InterPro"/>
</dbReference>
<dbReference type="GO" id="GO:0004252">
    <property type="term" value="F:serine-type endopeptidase activity"/>
    <property type="evidence" value="ECO:0007669"/>
    <property type="project" value="UniProtKB-UniRule"/>
</dbReference>
<dbReference type="PROSITE" id="PS51787">
    <property type="entry name" value="LON_N"/>
    <property type="match status" value="1"/>
</dbReference>
<dbReference type="InterPro" id="IPR020568">
    <property type="entry name" value="Ribosomal_Su5_D2-typ_SF"/>
</dbReference>
<dbReference type="Gene3D" id="3.40.50.300">
    <property type="entry name" value="P-loop containing nucleotide triphosphate hydrolases"/>
    <property type="match status" value="1"/>
</dbReference>
<feature type="domain" description="Lon N-terminal" evidence="16">
    <location>
        <begin position="17"/>
        <end position="220"/>
    </location>
</feature>
<evidence type="ECO:0000256" key="11">
    <source>
        <dbReference type="PROSITE-ProRule" id="PRU01122"/>
    </source>
</evidence>
<keyword evidence="6 8" id="KW-0067">ATP-binding</keyword>
<evidence type="ECO:0000313" key="18">
    <source>
        <dbReference type="Proteomes" id="UP001286313"/>
    </source>
</evidence>
<dbReference type="SMART" id="SM00464">
    <property type="entry name" value="LON"/>
    <property type="match status" value="1"/>
</dbReference>
<dbReference type="InterPro" id="IPR014721">
    <property type="entry name" value="Ribsml_uS5_D2-typ_fold_subgr"/>
</dbReference>
<dbReference type="SUPFAM" id="SSF54211">
    <property type="entry name" value="Ribosomal protein S5 domain 2-like"/>
    <property type="match status" value="1"/>
</dbReference>
<dbReference type="EC" id="3.4.21.-" evidence="8 13"/>
<dbReference type="CDD" id="cd19500">
    <property type="entry name" value="RecA-like_Lon"/>
    <property type="match status" value="1"/>
</dbReference>
<dbReference type="SUPFAM" id="SSF52540">
    <property type="entry name" value="P-loop containing nucleoside triphosphate hydrolases"/>
    <property type="match status" value="1"/>
</dbReference>
<dbReference type="InterPro" id="IPR027417">
    <property type="entry name" value="P-loop_NTPase"/>
</dbReference>
<dbReference type="GO" id="GO:0016887">
    <property type="term" value="F:ATP hydrolysis activity"/>
    <property type="evidence" value="ECO:0007669"/>
    <property type="project" value="InterPro"/>
</dbReference>
<keyword evidence="4 8" id="KW-0378">Hydrolase</keyword>
<keyword evidence="7" id="KW-0346">Stress response</keyword>
<dbReference type="PANTHER" id="PTHR10046">
    <property type="entry name" value="ATP DEPENDENT LON PROTEASE FAMILY MEMBER"/>
    <property type="match status" value="1"/>
</dbReference>
<dbReference type="EMBL" id="JAWQEG010002719">
    <property type="protein sequence ID" value="KAK3870085.1"/>
    <property type="molecule type" value="Genomic_DNA"/>
</dbReference>
<dbReference type="Pfam" id="PF05362">
    <property type="entry name" value="Lon_C"/>
    <property type="match status" value="1"/>
</dbReference>
<evidence type="ECO:0000259" key="16">
    <source>
        <dbReference type="PROSITE" id="PS51787"/>
    </source>
</evidence>
<dbReference type="Gene3D" id="1.20.58.1480">
    <property type="match status" value="1"/>
</dbReference>
<dbReference type="SUPFAM" id="SSF88697">
    <property type="entry name" value="PUA domain-like"/>
    <property type="match status" value="1"/>
</dbReference>
<comment type="similarity">
    <text evidence="8 11 12">Belongs to the peptidase S16 family.</text>
</comment>
<dbReference type="PRINTS" id="PR00830">
    <property type="entry name" value="ENDOLAPTASE"/>
</dbReference>
<dbReference type="GO" id="GO:0004176">
    <property type="term" value="F:ATP-dependent peptidase activity"/>
    <property type="evidence" value="ECO:0007669"/>
    <property type="project" value="UniProtKB-UniRule"/>
</dbReference>
<dbReference type="Pfam" id="PF02190">
    <property type="entry name" value="LON_substr_bdg"/>
    <property type="match status" value="1"/>
</dbReference>
<evidence type="ECO:0000256" key="2">
    <source>
        <dbReference type="ARBA" id="ARBA00022670"/>
    </source>
</evidence>
<dbReference type="NCBIfam" id="TIGR00763">
    <property type="entry name" value="lon"/>
    <property type="match status" value="1"/>
</dbReference>
<evidence type="ECO:0000256" key="1">
    <source>
        <dbReference type="ARBA" id="ARBA00022490"/>
    </source>
</evidence>
<dbReference type="InterPro" id="IPR003959">
    <property type="entry name" value="ATPase_AAA_core"/>
</dbReference>
<feature type="domain" description="Lon proteolytic" evidence="15">
    <location>
        <begin position="705"/>
        <end position="886"/>
    </location>
</feature>
<keyword evidence="1" id="KW-0963">Cytoplasm</keyword>
<name>A0AAE1KEZ1_PETCI</name>
<dbReference type="Proteomes" id="UP001286313">
    <property type="component" value="Unassembled WGS sequence"/>
</dbReference>
<evidence type="ECO:0000256" key="5">
    <source>
        <dbReference type="ARBA" id="ARBA00022825"/>
    </source>
</evidence>
<dbReference type="InterPro" id="IPR003111">
    <property type="entry name" value="Lon_prtase_N"/>
</dbReference>
<dbReference type="InterPro" id="IPR008269">
    <property type="entry name" value="Lon_proteolytic"/>
</dbReference>
<dbReference type="Gene3D" id="1.20.5.5270">
    <property type="match status" value="1"/>
</dbReference>
<dbReference type="PIRSF" id="PIRSF001174">
    <property type="entry name" value="Lon_proteas"/>
    <property type="match status" value="1"/>
</dbReference>
<keyword evidence="18" id="KW-1185">Reference proteome</keyword>
<feature type="compositionally biased region" description="Acidic residues" evidence="14">
    <location>
        <begin position="630"/>
        <end position="649"/>
    </location>
</feature>
<dbReference type="FunFam" id="1.20.5.5270:FF:000002">
    <property type="entry name" value="Lon protease homolog"/>
    <property type="match status" value="1"/>
</dbReference>
<evidence type="ECO:0000313" key="17">
    <source>
        <dbReference type="EMBL" id="KAK3870085.1"/>
    </source>
</evidence>
<dbReference type="InterPro" id="IPR046336">
    <property type="entry name" value="Lon_prtase_N_sf"/>
</dbReference>
<evidence type="ECO:0000256" key="10">
    <source>
        <dbReference type="PIRSR" id="PIRSR001174-2"/>
    </source>
</evidence>
<dbReference type="Gene3D" id="1.10.8.60">
    <property type="match status" value="1"/>
</dbReference>
<dbReference type="InterPro" id="IPR054594">
    <property type="entry name" value="Lon_lid"/>
</dbReference>
<feature type="region of interest" description="Disordered" evidence="14">
    <location>
        <begin position="581"/>
        <end position="659"/>
    </location>
</feature>
<evidence type="ECO:0000256" key="7">
    <source>
        <dbReference type="ARBA" id="ARBA00023016"/>
    </source>
</evidence>
<keyword evidence="3 8" id="KW-0547">Nucleotide-binding</keyword>
<proteinExistence type="inferred from homology"/>
<dbReference type="FunFam" id="3.40.50.300:FF:000382">
    <property type="entry name" value="Lon protease homolog 2, peroxisomal"/>
    <property type="match status" value="1"/>
</dbReference>
<protein>
    <recommendedName>
        <fullName evidence="8 13">Lon protease homolog</fullName>
        <ecNumber evidence="8 13">3.4.21.-</ecNumber>
    </recommendedName>
</protein>
<evidence type="ECO:0000256" key="9">
    <source>
        <dbReference type="PIRSR" id="PIRSR001174-1"/>
    </source>
</evidence>
<gene>
    <name evidence="17" type="ORF">Pcinc_024649</name>
</gene>
<evidence type="ECO:0000256" key="12">
    <source>
        <dbReference type="RuleBase" id="RU000591"/>
    </source>
</evidence>
<dbReference type="Gene3D" id="3.30.230.10">
    <property type="match status" value="1"/>
</dbReference>
<dbReference type="Gene3D" id="2.30.130.40">
    <property type="entry name" value="LON domain-like"/>
    <property type="match status" value="1"/>
</dbReference>
<dbReference type="InterPro" id="IPR003593">
    <property type="entry name" value="AAA+_ATPase"/>
</dbReference>
<accession>A0AAE1KEZ1</accession>
<feature type="compositionally biased region" description="Polar residues" evidence="14">
    <location>
        <begin position="605"/>
        <end position="621"/>
    </location>
</feature>
<dbReference type="FunFam" id="3.30.230.10:FF:000019">
    <property type="entry name" value="Lon protease homolog 2, peroxisomal"/>
    <property type="match status" value="1"/>
</dbReference>
<dbReference type="InterPro" id="IPR027065">
    <property type="entry name" value="Lon_Prtase"/>
</dbReference>
<dbReference type="Pfam" id="PF00004">
    <property type="entry name" value="AAA"/>
    <property type="match status" value="1"/>
</dbReference>
<comment type="caution">
    <text evidence="17">The sequence shown here is derived from an EMBL/GenBank/DDBJ whole genome shotgun (WGS) entry which is preliminary data.</text>
</comment>
<dbReference type="GO" id="GO:0005524">
    <property type="term" value="F:ATP binding"/>
    <property type="evidence" value="ECO:0007669"/>
    <property type="project" value="UniProtKB-KW"/>
</dbReference>
<reference evidence="17" key="1">
    <citation type="submission" date="2023-10" db="EMBL/GenBank/DDBJ databases">
        <title>Genome assemblies of two species of porcelain crab, Petrolisthes cinctipes and Petrolisthes manimaculis (Anomura: Porcellanidae).</title>
        <authorList>
            <person name="Angst P."/>
        </authorList>
    </citation>
    <scope>NUCLEOTIDE SEQUENCE</scope>
    <source>
        <strain evidence="17">PB745_01</strain>
        <tissue evidence="17">Gill</tissue>
    </source>
</reference>
<organism evidence="17 18">
    <name type="scientific">Petrolisthes cinctipes</name>
    <name type="common">Flat porcelain crab</name>
    <dbReference type="NCBI Taxonomy" id="88211"/>
    <lineage>
        <taxon>Eukaryota</taxon>
        <taxon>Metazoa</taxon>
        <taxon>Ecdysozoa</taxon>
        <taxon>Arthropoda</taxon>
        <taxon>Crustacea</taxon>
        <taxon>Multicrustacea</taxon>
        <taxon>Malacostraca</taxon>
        <taxon>Eumalacostraca</taxon>
        <taxon>Eucarida</taxon>
        <taxon>Decapoda</taxon>
        <taxon>Pleocyemata</taxon>
        <taxon>Anomura</taxon>
        <taxon>Galatheoidea</taxon>
        <taxon>Porcellanidae</taxon>
        <taxon>Petrolisthes</taxon>
    </lineage>
</organism>
<keyword evidence="2 8" id="KW-0645">Protease</keyword>
<dbReference type="GO" id="GO:0006508">
    <property type="term" value="P:proteolysis"/>
    <property type="evidence" value="ECO:0007669"/>
    <property type="project" value="UniProtKB-KW"/>
</dbReference>
<evidence type="ECO:0000256" key="14">
    <source>
        <dbReference type="SAM" id="MobiDB-lite"/>
    </source>
</evidence>
<evidence type="ECO:0000256" key="6">
    <source>
        <dbReference type="ARBA" id="ARBA00022840"/>
    </source>
</evidence>
<feature type="active site" evidence="9 11">
    <location>
        <position position="792"/>
    </location>
</feature>
<dbReference type="AlphaFoldDB" id="A0AAE1KEZ1"/>
<dbReference type="InterPro" id="IPR008268">
    <property type="entry name" value="Peptidase_S16_AS"/>
</dbReference>
<dbReference type="InterPro" id="IPR004815">
    <property type="entry name" value="Lon_bac/euk-typ"/>
</dbReference>
<evidence type="ECO:0000256" key="13">
    <source>
        <dbReference type="RuleBase" id="RU000592"/>
    </source>
</evidence>
<evidence type="ECO:0000256" key="4">
    <source>
        <dbReference type="ARBA" id="ARBA00022801"/>
    </source>
</evidence>
<evidence type="ECO:0000259" key="15">
    <source>
        <dbReference type="PROSITE" id="PS51786"/>
    </source>
</evidence>
<feature type="active site" evidence="9 11">
    <location>
        <position position="835"/>
    </location>
</feature>
<dbReference type="InterPro" id="IPR015947">
    <property type="entry name" value="PUA-like_sf"/>
</dbReference>